<evidence type="ECO:0000256" key="2">
    <source>
        <dbReference type="ARBA" id="ARBA00000967"/>
    </source>
</evidence>
<dbReference type="SUPFAM" id="SSF53187">
    <property type="entry name" value="Zn-dependent exopeptidases"/>
    <property type="match status" value="2"/>
</dbReference>
<dbReference type="InterPro" id="IPR008283">
    <property type="entry name" value="Peptidase_M17_N"/>
</dbReference>
<evidence type="ECO:0000256" key="5">
    <source>
        <dbReference type="ARBA" id="ARBA00022670"/>
    </source>
</evidence>
<dbReference type="EC" id="3.4.11.1" evidence="7"/>
<feature type="binding site" evidence="7">
    <location>
        <position position="393"/>
    </location>
    <ligand>
        <name>Mn(2+)</name>
        <dbReference type="ChEBI" id="CHEBI:29035"/>
        <label>1</label>
    </ligand>
</feature>
<keyword evidence="7" id="KW-0963">Cytoplasm</keyword>
<dbReference type="PROSITE" id="PS00631">
    <property type="entry name" value="CYTOSOL_AP"/>
    <property type="match status" value="1"/>
</dbReference>
<keyword evidence="7" id="KW-0479">Metal-binding</keyword>
<dbReference type="InterPro" id="IPR000819">
    <property type="entry name" value="Peptidase_M17_C"/>
</dbReference>
<evidence type="ECO:0000256" key="3">
    <source>
        <dbReference type="ARBA" id="ARBA00009528"/>
    </source>
</evidence>
<dbReference type="InterPro" id="IPR043472">
    <property type="entry name" value="Macro_dom-like"/>
</dbReference>
<dbReference type="Gene3D" id="3.40.220.10">
    <property type="entry name" value="Leucine Aminopeptidase, subunit E, domain 1"/>
    <property type="match status" value="1"/>
</dbReference>
<feature type="binding site" evidence="7">
    <location>
        <position position="316"/>
    </location>
    <ligand>
        <name>Mn(2+)</name>
        <dbReference type="ChEBI" id="CHEBI:29035"/>
        <label>2</label>
    </ligand>
</feature>
<dbReference type="EC" id="3.4.11.10" evidence="7"/>
<evidence type="ECO:0000313" key="9">
    <source>
        <dbReference type="EMBL" id="MBI3538733.1"/>
    </source>
</evidence>
<gene>
    <name evidence="7" type="primary">pepA</name>
    <name evidence="9" type="ORF">HY076_00465</name>
</gene>
<dbReference type="HAMAP" id="MF_00181">
    <property type="entry name" value="Cytosol_peptidase_M17"/>
    <property type="match status" value="1"/>
</dbReference>
<comment type="similarity">
    <text evidence="3 7">Belongs to the peptidase M17 family.</text>
</comment>
<feature type="binding site" evidence="7">
    <location>
        <position position="395"/>
    </location>
    <ligand>
        <name>Mn(2+)</name>
        <dbReference type="ChEBI" id="CHEBI:29035"/>
        <label>2</label>
    </ligand>
</feature>
<evidence type="ECO:0000313" key="10">
    <source>
        <dbReference type="Proteomes" id="UP000807850"/>
    </source>
</evidence>
<comment type="caution">
    <text evidence="9">The sequence shown here is derived from an EMBL/GenBank/DDBJ whole genome shotgun (WGS) entry which is preliminary data.</text>
</comment>
<dbReference type="AlphaFoldDB" id="A0A9D6QLI4"/>
<evidence type="ECO:0000256" key="6">
    <source>
        <dbReference type="ARBA" id="ARBA00022801"/>
    </source>
</evidence>
<keyword evidence="7" id="KW-0464">Manganese</keyword>
<organism evidence="9 10">
    <name type="scientific">Eiseniibacteriota bacterium</name>
    <dbReference type="NCBI Taxonomy" id="2212470"/>
    <lineage>
        <taxon>Bacteria</taxon>
        <taxon>Candidatus Eiseniibacteriota</taxon>
    </lineage>
</organism>
<dbReference type="GO" id="GO:0006508">
    <property type="term" value="P:proteolysis"/>
    <property type="evidence" value="ECO:0007669"/>
    <property type="project" value="UniProtKB-KW"/>
</dbReference>
<protein>
    <recommendedName>
        <fullName evidence="7">Probable cytosol aminopeptidase</fullName>
        <ecNumber evidence="7">3.4.11.1</ecNumber>
    </recommendedName>
    <alternativeName>
        <fullName evidence="7">Leucine aminopeptidase</fullName>
        <shortName evidence="7">LAP</shortName>
        <ecNumber evidence="7">3.4.11.10</ecNumber>
    </alternativeName>
    <alternativeName>
        <fullName evidence="7">Leucyl aminopeptidase</fullName>
    </alternativeName>
</protein>
<dbReference type="PANTHER" id="PTHR11963:SF23">
    <property type="entry name" value="CYTOSOL AMINOPEPTIDASE"/>
    <property type="match status" value="1"/>
</dbReference>
<keyword evidence="4 7" id="KW-0031">Aminopeptidase</keyword>
<comment type="catalytic activity">
    <reaction evidence="1 7">
        <text>Release of an N-terminal amino acid, Xaa-|-Yaa-, in which Xaa is preferably Leu, but may be other amino acids including Pro although not Arg or Lys, and Yaa may be Pro. Amino acid amides and methyl esters are also readily hydrolyzed, but rates on arylamides are exceedingly low.</text>
        <dbReference type="EC" id="3.4.11.1"/>
    </reaction>
</comment>
<feature type="binding site" evidence="7">
    <location>
        <position position="311"/>
    </location>
    <ligand>
        <name>Mn(2+)</name>
        <dbReference type="ChEBI" id="CHEBI:29035"/>
        <label>2</label>
    </ligand>
</feature>
<comment type="function">
    <text evidence="7">Presumably involved in the processing and regular turnover of intracellular proteins. Catalyzes the removal of unsubstituted N-terminal amino acids from various peptides.</text>
</comment>
<dbReference type="PRINTS" id="PR00481">
    <property type="entry name" value="LAMNOPPTDASE"/>
</dbReference>
<feature type="domain" description="Cytosol aminopeptidase" evidence="8">
    <location>
        <begin position="391"/>
        <end position="398"/>
    </location>
</feature>
<dbReference type="Gene3D" id="3.40.630.10">
    <property type="entry name" value="Zn peptidases"/>
    <property type="match status" value="1"/>
</dbReference>
<dbReference type="InterPro" id="IPR011356">
    <property type="entry name" value="Leucine_aapep/pepB"/>
</dbReference>
<evidence type="ECO:0000256" key="7">
    <source>
        <dbReference type="HAMAP-Rule" id="MF_00181"/>
    </source>
</evidence>
<evidence type="ECO:0000256" key="1">
    <source>
        <dbReference type="ARBA" id="ARBA00000135"/>
    </source>
</evidence>
<comment type="subcellular location">
    <subcellularLocation>
        <location evidence="7">Cytoplasm</location>
    </subcellularLocation>
</comment>
<dbReference type="Pfam" id="PF02789">
    <property type="entry name" value="Peptidase_M17_N"/>
    <property type="match status" value="1"/>
</dbReference>
<dbReference type="GO" id="GO:0005737">
    <property type="term" value="C:cytoplasm"/>
    <property type="evidence" value="ECO:0007669"/>
    <property type="project" value="UniProtKB-SubCell"/>
</dbReference>
<accession>A0A9D6QLI4</accession>
<dbReference type="PANTHER" id="PTHR11963">
    <property type="entry name" value="LEUCINE AMINOPEPTIDASE-RELATED"/>
    <property type="match status" value="1"/>
</dbReference>
<evidence type="ECO:0000256" key="4">
    <source>
        <dbReference type="ARBA" id="ARBA00022438"/>
    </source>
</evidence>
<dbReference type="EMBL" id="JACQAY010000019">
    <property type="protein sequence ID" value="MBI3538733.1"/>
    <property type="molecule type" value="Genomic_DNA"/>
</dbReference>
<dbReference type="Pfam" id="PF00883">
    <property type="entry name" value="Peptidase_M17"/>
    <property type="match status" value="2"/>
</dbReference>
<dbReference type="SUPFAM" id="SSF52949">
    <property type="entry name" value="Macro domain-like"/>
    <property type="match status" value="1"/>
</dbReference>
<keyword evidence="6 7" id="KW-0378">Hydrolase</keyword>
<feature type="binding site" evidence="7">
    <location>
        <position position="395"/>
    </location>
    <ligand>
        <name>Mn(2+)</name>
        <dbReference type="ChEBI" id="CHEBI:29035"/>
        <label>1</label>
    </ligand>
</feature>
<name>A0A9D6QLI4_UNCEI</name>
<dbReference type="CDD" id="cd00433">
    <property type="entry name" value="Peptidase_M17"/>
    <property type="match status" value="1"/>
</dbReference>
<dbReference type="Proteomes" id="UP000807850">
    <property type="component" value="Unassembled WGS sequence"/>
</dbReference>
<dbReference type="GO" id="GO:0070006">
    <property type="term" value="F:metalloaminopeptidase activity"/>
    <property type="evidence" value="ECO:0007669"/>
    <property type="project" value="InterPro"/>
</dbReference>
<reference evidence="9" key="1">
    <citation type="submission" date="2020-07" db="EMBL/GenBank/DDBJ databases">
        <title>Huge and variable diversity of episymbiotic CPR bacteria and DPANN archaea in groundwater ecosystems.</title>
        <authorList>
            <person name="He C.Y."/>
            <person name="Keren R."/>
            <person name="Whittaker M."/>
            <person name="Farag I.F."/>
            <person name="Doudna J."/>
            <person name="Cate J.H.D."/>
            <person name="Banfield J.F."/>
        </authorList>
    </citation>
    <scope>NUCLEOTIDE SEQUENCE</scope>
    <source>
        <strain evidence="9">NC_groundwater_928_Pr1_S-0.2um_72_17</strain>
    </source>
</reference>
<dbReference type="GO" id="GO:0030145">
    <property type="term" value="F:manganese ion binding"/>
    <property type="evidence" value="ECO:0007669"/>
    <property type="project" value="UniProtKB-UniRule"/>
</dbReference>
<feature type="active site" evidence="7">
    <location>
        <position position="397"/>
    </location>
</feature>
<comment type="catalytic activity">
    <reaction evidence="2 7">
        <text>Release of an N-terminal amino acid, preferentially leucine, but not glutamic or aspartic acids.</text>
        <dbReference type="EC" id="3.4.11.10"/>
    </reaction>
</comment>
<keyword evidence="5 7" id="KW-0645">Protease</keyword>
<sequence length="559" mass="57794">MEVTLKRGDITTGRAGAVVLGILEGGAPLDGAAAAFDRRLSGAIARLRRRGDVTGRFLETVVLYPAWPRAPRLVLVGLGRRAELDAARVRLAAAAAARRARDIGAGSLATVAHGAGRGGLNAEVAAAATVEGAMLGAYRFTAYRSDAGARPLERVELVERDAAAAEAMAPAVARAAGAARATCLARDLANTPGQDLTPDGLAARAREIAGLAGATIEVLGIPQMERLGMGALLAVGRGSPHEPCFIVLEYSGTGSRAGGARSRTVEVAVRPGARVPRRDPRGDTRRDARLRVSPARAPRETPRDTVVLIGKGVTFDTGGISLKPRENMHRMKGDMSGAAAVLGVFSALPALALPFRVVGLIPSAENMPGSRALKPGDIVRALDGTTIEVTNTDAEGRLLLADALGYARRLAPAAVVDIATLTGSITLALGHAAAGLFTGDDRLADALIAAGEASGERLWRMPLWDAYAPEMRGDTADLVNSAAREGGACLAAIFLRHFAGDMPWAHLDIAGMAWAGSERPHEARGATGFGARLLLEWLSRRASAAATPTWGAAPASSAV</sequence>
<proteinExistence type="inferred from homology"/>
<dbReference type="InterPro" id="IPR023042">
    <property type="entry name" value="Peptidase_M17_leu_NH2_pept"/>
</dbReference>
<feature type="binding site" evidence="7">
    <location>
        <position position="316"/>
    </location>
    <ligand>
        <name>Mn(2+)</name>
        <dbReference type="ChEBI" id="CHEBI:29035"/>
        <label>1</label>
    </ligand>
</feature>
<evidence type="ECO:0000259" key="8">
    <source>
        <dbReference type="PROSITE" id="PS00631"/>
    </source>
</evidence>
<comment type="cofactor">
    <cofactor evidence="7">
        <name>Mn(2+)</name>
        <dbReference type="ChEBI" id="CHEBI:29035"/>
    </cofactor>
    <text evidence="7">Binds 2 manganese ions per subunit.</text>
</comment>
<feature type="binding site" evidence="7">
    <location>
        <position position="334"/>
    </location>
    <ligand>
        <name>Mn(2+)</name>
        <dbReference type="ChEBI" id="CHEBI:29035"/>
        <label>2</label>
    </ligand>
</feature>
<feature type="active site" evidence="7">
    <location>
        <position position="323"/>
    </location>
</feature>